<evidence type="ECO:0000313" key="2">
    <source>
        <dbReference type="Proteomes" id="UP000683417"/>
    </source>
</evidence>
<evidence type="ECO:0000313" key="1">
    <source>
        <dbReference type="EMBL" id="CAD6503237.1"/>
    </source>
</evidence>
<dbReference type="Proteomes" id="UP000683417">
    <property type="component" value="Unassembled WGS sequence"/>
</dbReference>
<organism evidence="1 2">
    <name type="scientific">Blumeria graminis f. sp. triticale</name>
    <dbReference type="NCBI Taxonomy" id="1689686"/>
    <lineage>
        <taxon>Eukaryota</taxon>
        <taxon>Fungi</taxon>
        <taxon>Dikarya</taxon>
        <taxon>Ascomycota</taxon>
        <taxon>Pezizomycotina</taxon>
        <taxon>Leotiomycetes</taxon>
        <taxon>Erysiphales</taxon>
        <taxon>Erysiphaceae</taxon>
        <taxon>Blumeria</taxon>
    </lineage>
</organism>
<proteinExistence type="predicted"/>
<accession>A0A9W4D7B8</accession>
<sequence>MVFPGDPQPHEYRAEAMPHTDLPQTKFLFLGLIISIRYLVSTQS</sequence>
<comment type="caution">
    <text evidence="1">The sequence shown here is derived from an EMBL/GenBank/DDBJ whole genome shotgun (WGS) entry which is preliminary data.</text>
</comment>
<gene>
    <name evidence="1" type="ORF">BGTH12_LOCUS4595</name>
</gene>
<dbReference type="AlphaFoldDB" id="A0A9W4D7B8"/>
<dbReference type="EMBL" id="CAJHIT010000007">
    <property type="protein sequence ID" value="CAD6503237.1"/>
    <property type="molecule type" value="Genomic_DNA"/>
</dbReference>
<protein>
    <submittedName>
        <fullName evidence="1">BgTH12-02904</fullName>
    </submittedName>
</protein>
<reference evidence="1" key="1">
    <citation type="submission" date="2020-10" db="EMBL/GenBank/DDBJ databases">
        <authorList>
            <person name="Muller C M."/>
        </authorList>
    </citation>
    <scope>NUCLEOTIDE SEQUENCE</scope>
    <source>
        <strain evidence="1">THUN-12</strain>
    </source>
</reference>
<name>A0A9W4D7B8_BLUGR</name>